<dbReference type="InterPro" id="IPR033688">
    <property type="entry name" value="NAT10"/>
</dbReference>
<evidence type="ECO:0000313" key="12">
    <source>
        <dbReference type="RefSeq" id="XP_023384557.1"/>
    </source>
</evidence>
<reference evidence="12" key="1">
    <citation type="submission" date="2025-08" db="UniProtKB">
        <authorList>
            <consortium name="RefSeq"/>
        </authorList>
    </citation>
    <scope>IDENTIFICATION</scope>
    <source>
        <tissue evidence="12">Kidney</tissue>
    </source>
</reference>
<dbReference type="InterPro" id="IPR013562">
    <property type="entry name" value="TmcA/NAT10_N"/>
</dbReference>
<feature type="binding site" evidence="9">
    <location>
        <position position="691"/>
    </location>
    <ligand>
        <name>acetyl-CoA</name>
        <dbReference type="ChEBI" id="CHEBI:57288"/>
    </ligand>
</feature>
<dbReference type="GO" id="GO:0005524">
    <property type="term" value="F:ATP binding"/>
    <property type="evidence" value="ECO:0007669"/>
    <property type="project" value="UniProtKB-UniRule"/>
</dbReference>
<dbReference type="EC" id="2.3.1.-" evidence="9"/>
<keyword evidence="11" id="KW-1185">Reference proteome</keyword>
<dbReference type="KEGG" id="pvp:105290058"/>
<evidence type="ECO:0000256" key="9">
    <source>
        <dbReference type="HAMAP-Rule" id="MF_03211"/>
    </source>
</evidence>
<dbReference type="SUPFAM" id="SSF55729">
    <property type="entry name" value="Acyl-CoA N-acyltransferases (Nat)"/>
    <property type="match status" value="1"/>
</dbReference>
<comment type="catalytic activity">
    <reaction evidence="9">
        <text>a cytidine in 18S rRNA + acetyl-CoA + ATP + H2O = an N(4)-acetylcytidine in 18S rRNA + ADP + phosphate + CoA + H(+)</text>
        <dbReference type="Rhea" id="RHEA:51424"/>
        <dbReference type="Rhea" id="RHEA-COMP:13575"/>
        <dbReference type="Rhea" id="RHEA-COMP:13576"/>
        <dbReference type="ChEBI" id="CHEBI:15377"/>
        <dbReference type="ChEBI" id="CHEBI:15378"/>
        <dbReference type="ChEBI" id="CHEBI:30616"/>
        <dbReference type="ChEBI" id="CHEBI:43474"/>
        <dbReference type="ChEBI" id="CHEBI:57287"/>
        <dbReference type="ChEBI" id="CHEBI:57288"/>
        <dbReference type="ChEBI" id="CHEBI:74900"/>
        <dbReference type="ChEBI" id="CHEBI:82748"/>
        <dbReference type="ChEBI" id="CHEBI:456216"/>
    </reaction>
</comment>
<dbReference type="OrthoDB" id="10067491at2759"/>
<dbReference type="PROSITE" id="PS51186">
    <property type="entry name" value="GNAT"/>
    <property type="match status" value="1"/>
</dbReference>
<evidence type="ECO:0000256" key="8">
    <source>
        <dbReference type="ARBA" id="ARBA00023315"/>
    </source>
</evidence>
<dbReference type="PANTHER" id="PTHR10925:SF5">
    <property type="entry name" value="RNA CYTIDINE ACETYLTRANSFERASE"/>
    <property type="match status" value="1"/>
</dbReference>
<evidence type="ECO:0000256" key="6">
    <source>
        <dbReference type="ARBA" id="ARBA00022840"/>
    </source>
</evidence>
<comment type="subunit">
    <text evidence="9">Interacts with THUMPD1.</text>
</comment>
<keyword evidence="8 9" id="KW-0012">Acyltransferase</keyword>
<dbReference type="InterPro" id="IPR007807">
    <property type="entry name" value="TcmA/NAT10_helicase"/>
</dbReference>
<evidence type="ECO:0000259" key="10">
    <source>
        <dbReference type="PROSITE" id="PS51186"/>
    </source>
</evidence>
<dbReference type="HAMAP" id="MF_03211">
    <property type="entry name" value="RNA_acetyltr_Nat10"/>
    <property type="match status" value="1"/>
</dbReference>
<feature type="domain" description="N-acetyltransferase" evidence="10">
    <location>
        <begin position="524"/>
        <end position="719"/>
    </location>
</feature>
<dbReference type="InterPro" id="IPR027992">
    <property type="entry name" value="tRNA_bind_dom"/>
</dbReference>
<keyword evidence="5 9" id="KW-0547">Nucleotide-binding</keyword>
<proteinExistence type="inferred from homology"/>
<dbReference type="GO" id="GO:0005730">
    <property type="term" value="C:nucleolus"/>
    <property type="evidence" value="ECO:0007669"/>
    <property type="project" value="UniProtKB-SubCell"/>
</dbReference>
<dbReference type="InterPro" id="IPR032672">
    <property type="entry name" value="TmcA/NAT10/Kre33"/>
</dbReference>
<dbReference type="GO" id="GO:0051391">
    <property type="term" value="P:tRNA acetylation"/>
    <property type="evidence" value="ECO:0007669"/>
    <property type="project" value="UniProtKB-UniRule"/>
</dbReference>
<evidence type="ECO:0000256" key="4">
    <source>
        <dbReference type="ARBA" id="ARBA00022694"/>
    </source>
</evidence>
<evidence type="ECO:0000256" key="1">
    <source>
        <dbReference type="ARBA" id="ARBA00004604"/>
    </source>
</evidence>
<evidence type="ECO:0000256" key="5">
    <source>
        <dbReference type="ARBA" id="ARBA00022741"/>
    </source>
</evidence>
<accession>A0A6P6CAX9</accession>
<dbReference type="PANTHER" id="PTHR10925">
    <property type="entry name" value="N-ACETYLTRANSFERASE 10"/>
    <property type="match status" value="1"/>
</dbReference>
<evidence type="ECO:0000256" key="2">
    <source>
        <dbReference type="ARBA" id="ARBA00022552"/>
    </source>
</evidence>
<dbReference type="FunFam" id="3.40.50.11040:FF:000006">
    <property type="entry name" value="RNA cytidine acetyltransferase"/>
    <property type="match status" value="1"/>
</dbReference>
<comment type="subcellular location">
    <subcellularLocation>
        <location evidence="1 9">Nucleus</location>
        <location evidence="1 9">Nucleolus</location>
    </subcellularLocation>
</comment>
<dbReference type="CTD" id="55226"/>
<dbReference type="CDD" id="cd04301">
    <property type="entry name" value="NAT_SF"/>
    <property type="match status" value="1"/>
</dbReference>
<dbReference type="GO" id="GO:1904812">
    <property type="term" value="P:rRNA acetylation involved in maturation of SSU-rRNA"/>
    <property type="evidence" value="ECO:0007669"/>
    <property type="project" value="InterPro"/>
</dbReference>
<dbReference type="Pfam" id="PF08351">
    <property type="entry name" value="TmcA_N"/>
    <property type="match status" value="1"/>
</dbReference>
<dbReference type="InterPro" id="IPR027417">
    <property type="entry name" value="P-loop_NTPase"/>
</dbReference>
<gene>
    <name evidence="9 12" type="primary">NAT10</name>
</gene>
<evidence type="ECO:0000313" key="11">
    <source>
        <dbReference type="Proteomes" id="UP000515202"/>
    </source>
</evidence>
<evidence type="ECO:0000256" key="3">
    <source>
        <dbReference type="ARBA" id="ARBA00022679"/>
    </source>
</evidence>
<keyword evidence="6 9" id="KW-0067">ATP-binding</keyword>
<dbReference type="Gene3D" id="3.40.50.300">
    <property type="entry name" value="P-loop containing nucleotide triphosphate hydrolases"/>
    <property type="match status" value="1"/>
</dbReference>
<feature type="binding site" evidence="9">
    <location>
        <position position="436"/>
    </location>
    <ligand>
        <name>ATP</name>
        <dbReference type="ChEBI" id="CHEBI:30616"/>
    </ligand>
</feature>
<dbReference type="GeneID" id="105290058"/>
<keyword evidence="4 9" id="KW-0819">tRNA processing</keyword>
<feature type="binding site" evidence="9">
    <location>
        <begin position="595"/>
        <end position="597"/>
    </location>
    <ligand>
        <name>acetyl-CoA</name>
        <dbReference type="ChEBI" id="CHEBI:57288"/>
    </ligand>
</feature>
<keyword evidence="2 9" id="KW-0698">rRNA processing</keyword>
<name>A0A6P6CAX9_PTEVA</name>
<comment type="similarity">
    <text evidence="9">Belongs to the RNA cytidine acetyltransferase family. NAT10 subfamily.</text>
</comment>
<feature type="binding site" evidence="9">
    <location>
        <begin position="602"/>
        <end position="608"/>
    </location>
    <ligand>
        <name>acetyl-CoA</name>
        <dbReference type="ChEBI" id="CHEBI:57288"/>
    </ligand>
</feature>
<dbReference type="Gene3D" id="3.40.630.30">
    <property type="match status" value="1"/>
</dbReference>
<keyword evidence="3 9" id="KW-0808">Transferase</keyword>
<comment type="function">
    <text evidence="9">RNA cytidine acetyltransferase with specificity toward both 18S rRNA and tRNAs. Catalyzes the formation of N(4)-acetylcytidine (ac4C) in 18S rRNA. Required for early nucleolar cleavages of precursor rRNA at sites A0, A1 and A2 during 18S rRNA synthesis. Catalyzes the formation of ac4C in serine and leucine tRNAs. Requires the tRNA-binding adapter protein THUMPD1 for full tRNA acetyltransferase activity but not for 18S rRNA acetylation.</text>
</comment>
<dbReference type="Proteomes" id="UP000515202">
    <property type="component" value="Unplaced"/>
</dbReference>
<dbReference type="GO" id="GO:1990883">
    <property type="term" value="F:18S rRNA cytidine N-acetyltransferase activity"/>
    <property type="evidence" value="ECO:0007669"/>
    <property type="project" value="TreeGrafter"/>
</dbReference>
<dbReference type="GO" id="GO:0030686">
    <property type="term" value="C:90S preribosome"/>
    <property type="evidence" value="ECO:0007669"/>
    <property type="project" value="TreeGrafter"/>
</dbReference>
<dbReference type="Gene3D" id="3.40.50.11040">
    <property type="match status" value="1"/>
</dbReference>
<dbReference type="RefSeq" id="XP_023384557.1">
    <property type="nucleotide sequence ID" value="XM_023528789.1"/>
</dbReference>
<dbReference type="Pfam" id="PF05127">
    <property type="entry name" value="NAT10_TcmA_helicase"/>
    <property type="match status" value="1"/>
</dbReference>
<evidence type="ECO:0000256" key="7">
    <source>
        <dbReference type="ARBA" id="ARBA00023242"/>
    </source>
</evidence>
<dbReference type="InterPro" id="IPR000182">
    <property type="entry name" value="GNAT_dom"/>
</dbReference>
<dbReference type="FunFam" id="3.40.630.30:FF:000019">
    <property type="entry name" value="RNA cytidine acetyltransferase"/>
    <property type="match status" value="1"/>
</dbReference>
<sequence length="956" mass="107466">MHRKKVDNRIRILIENGVAERQRSLFVVVGDRGKDQVVILHHMLSKATVKARPSVLWCYKKELGFSSHRKKRMRQLQKKIKNGTLNIKQDDPFELFVAATNIRYCYYNETHKILGNTFGMCVLQDFEALTPNLLARTVETVEGGGLVVILLRTMNSLKQLYTMTMDVHSRYRTEAHQDVVGRFNERFILSLASCKKCLVIDDQLNILPISSHAASIEALPPQTPDESLGPSDLELKELKESLQDTQPVGVLVDCCKTLDQAKAVLKFIEGISEKTLRSTVALTAARGRGKSAALGLAIAGAVAFGYYEIIQSLNPEFNKAVIRVNVFREHRQTIQYIHPADAVKLGQAELVVIDEAAAIPLPLVKSLLGPYLVFMASTINGYEGTGRSLSLKLIQQLRQQSAQSQVSTTAENKTTTTARLASARTLHEVSLQESIRYAPGDAVEKWLNDLLCLDCLNITRIVSGCPLPEACELYYVNRDTLFCYHKASEVFLQRLMALYVASHYKNSPNDLQMLSDAPAHHLFCLLPPVPPTQNALPEVLAVIQVCLEGEISRQSILNSLSRGKKASGDLIPWTVSEQFQDPDFGGLSGGRVVRIAVHPDYQGMGYGSRALQLLQMYYEGRFPCLEEKVIETSQEIHTVSSEAVSLLEEVVSPRKDLPPLLLKLNERPAERLDYLGVSYGLTPRLLKFWKRAGFVPVYLRQTPNDLTGEHSCIMLKTLTDESEADQGAWLAAFWKDFRRRFLALLSYQFSTFSPPLALNIIQNRNVGKPAQPALHQEELEALFLPYDLKRLEMYSRNMVDYHLIMDMIPAISRMYFLNQLGDLALSAAQSALLLGIGLQHKSVDQLEKEIELPSGQLMGLFNRIIRKVVKLFNEVQEKAIEEQMVAVKDVVMEPTMKTLSDDLDEAAKEFQEKHKKEVGKLKNMDLSQYVIRGDDEEWNEVLNKAGQNASIVSLKR</sequence>
<dbReference type="Pfam" id="PF13725">
    <property type="entry name" value="tRNA_bind_2"/>
    <property type="match status" value="1"/>
</dbReference>
<feature type="binding site" evidence="9">
    <location>
        <begin position="287"/>
        <end position="296"/>
    </location>
    <ligand>
        <name>ATP</name>
        <dbReference type="ChEBI" id="CHEBI:30616"/>
    </ligand>
</feature>
<dbReference type="AlphaFoldDB" id="A0A6P6CAX9"/>
<organism evidence="11 12">
    <name type="scientific">Pteropus vampyrus</name>
    <name type="common">Large flying fox</name>
    <dbReference type="NCBI Taxonomy" id="132908"/>
    <lineage>
        <taxon>Eukaryota</taxon>
        <taxon>Metazoa</taxon>
        <taxon>Chordata</taxon>
        <taxon>Craniata</taxon>
        <taxon>Vertebrata</taxon>
        <taxon>Euteleostomi</taxon>
        <taxon>Mammalia</taxon>
        <taxon>Eutheria</taxon>
        <taxon>Laurasiatheria</taxon>
        <taxon>Chiroptera</taxon>
        <taxon>Yinpterochiroptera</taxon>
        <taxon>Pteropodoidea</taxon>
        <taxon>Pteropodidae</taxon>
        <taxon>Pteropodinae</taxon>
        <taxon>Pteropus</taxon>
    </lineage>
</organism>
<dbReference type="InterPro" id="IPR016181">
    <property type="entry name" value="Acyl_CoA_acyltransferase"/>
</dbReference>
<dbReference type="GO" id="GO:0000049">
    <property type="term" value="F:tRNA binding"/>
    <property type="evidence" value="ECO:0007669"/>
    <property type="project" value="TreeGrafter"/>
</dbReference>
<comment type="catalytic activity">
    <reaction evidence="9">
        <text>a cytidine in tRNA + acetyl-CoA + ATP + H2O = an N(4)-acetylcytidine in tRNA + ADP + phosphate + CoA + H(+)</text>
        <dbReference type="Rhea" id="RHEA:53876"/>
        <dbReference type="Rhea" id="RHEA-COMP:13670"/>
        <dbReference type="Rhea" id="RHEA-COMP:13671"/>
        <dbReference type="ChEBI" id="CHEBI:15377"/>
        <dbReference type="ChEBI" id="CHEBI:15378"/>
        <dbReference type="ChEBI" id="CHEBI:30616"/>
        <dbReference type="ChEBI" id="CHEBI:43474"/>
        <dbReference type="ChEBI" id="CHEBI:57287"/>
        <dbReference type="ChEBI" id="CHEBI:57288"/>
        <dbReference type="ChEBI" id="CHEBI:74900"/>
        <dbReference type="ChEBI" id="CHEBI:82748"/>
        <dbReference type="ChEBI" id="CHEBI:456216"/>
    </reaction>
</comment>
<keyword evidence="7 9" id="KW-0539">Nucleus</keyword>
<dbReference type="Pfam" id="PF13718">
    <property type="entry name" value="GNAT_acetyltr_2"/>
    <property type="match status" value="1"/>
</dbReference>
<protein>
    <recommendedName>
        <fullName evidence="9">RNA cytidine acetyltransferase</fullName>
        <ecNumber evidence="9">2.3.1.-</ecNumber>
    </recommendedName>
    <alternativeName>
        <fullName evidence="9">18S rRNA cytosine acetyltransferase</fullName>
    </alternativeName>
    <alternativeName>
        <fullName evidence="9">N-acetyltransferase 10</fullName>
    </alternativeName>
</protein>